<keyword evidence="3" id="KW-1185">Reference proteome</keyword>
<accession>A0A927CF69</accession>
<dbReference type="Proteomes" id="UP000639396">
    <property type="component" value="Unassembled WGS sequence"/>
</dbReference>
<organism evidence="2 3">
    <name type="scientific">Paenibacillus oceani</name>
    <dbReference type="NCBI Taxonomy" id="2772510"/>
    <lineage>
        <taxon>Bacteria</taxon>
        <taxon>Bacillati</taxon>
        <taxon>Bacillota</taxon>
        <taxon>Bacilli</taxon>
        <taxon>Bacillales</taxon>
        <taxon>Paenibacillaceae</taxon>
        <taxon>Paenibacillus</taxon>
    </lineage>
</organism>
<reference evidence="2" key="1">
    <citation type="submission" date="2020-09" db="EMBL/GenBank/DDBJ databases">
        <title>A novel bacterium of genus Paenibacillus, isolated from South China Sea.</title>
        <authorList>
            <person name="Huang H."/>
            <person name="Mo K."/>
            <person name="Hu Y."/>
        </authorList>
    </citation>
    <scope>NUCLEOTIDE SEQUENCE</scope>
    <source>
        <strain evidence="2">IB182363</strain>
    </source>
</reference>
<proteinExistence type="predicted"/>
<evidence type="ECO:0000313" key="2">
    <source>
        <dbReference type="EMBL" id="MBD2864851.1"/>
    </source>
</evidence>
<gene>
    <name evidence="2" type="ORF">IDH45_23010</name>
</gene>
<protein>
    <submittedName>
        <fullName evidence="2">Uncharacterized protein</fullName>
    </submittedName>
</protein>
<dbReference type="RefSeq" id="WP_190930472.1">
    <property type="nucleotide sequence ID" value="NZ_JACXJA010000034.1"/>
</dbReference>
<feature type="region of interest" description="Disordered" evidence="1">
    <location>
        <begin position="1"/>
        <end position="36"/>
    </location>
</feature>
<feature type="region of interest" description="Disordered" evidence="1">
    <location>
        <begin position="70"/>
        <end position="89"/>
    </location>
</feature>
<evidence type="ECO:0000256" key="1">
    <source>
        <dbReference type="SAM" id="MobiDB-lite"/>
    </source>
</evidence>
<sequence>MEQRGKNSEQLEQNLADALTEGEMEETTPDEAAVRRLSPRYEVRVQLERDPIVEETLLFRRMAKEVDNRYDKYMSRTQPSCDPDHEADG</sequence>
<name>A0A927CF69_9BACL</name>
<comment type="caution">
    <text evidence="2">The sequence shown here is derived from an EMBL/GenBank/DDBJ whole genome shotgun (WGS) entry which is preliminary data.</text>
</comment>
<feature type="compositionally biased region" description="Acidic residues" evidence="1">
    <location>
        <begin position="20"/>
        <end position="29"/>
    </location>
</feature>
<evidence type="ECO:0000313" key="3">
    <source>
        <dbReference type="Proteomes" id="UP000639396"/>
    </source>
</evidence>
<dbReference type="AlphaFoldDB" id="A0A927CF69"/>
<dbReference type="EMBL" id="JACXJA010000034">
    <property type="protein sequence ID" value="MBD2864851.1"/>
    <property type="molecule type" value="Genomic_DNA"/>
</dbReference>